<sequence>YHKWAKENNFELRLEADIKARKQAADEAHKLHQQKLDSHLRERPESIVPYSNTIFRDAALAWLIATDQPIGALEHPKSREMINIAAQATNGV</sequence>
<gene>
    <name evidence="2" type="ORF">B0H17DRAFT_900186</name>
</gene>
<comment type="caution">
    <text evidence="2">The sequence shown here is derived from an EMBL/GenBank/DDBJ whole genome shotgun (WGS) entry which is preliminary data.</text>
</comment>
<accession>A0AAD7CYZ1</accession>
<evidence type="ECO:0000313" key="2">
    <source>
        <dbReference type="EMBL" id="KAJ7670970.1"/>
    </source>
</evidence>
<reference evidence="2" key="1">
    <citation type="submission" date="2023-03" db="EMBL/GenBank/DDBJ databases">
        <title>Massive genome expansion in bonnet fungi (Mycena s.s.) driven by repeated elements and novel gene families across ecological guilds.</title>
        <authorList>
            <consortium name="Lawrence Berkeley National Laboratory"/>
            <person name="Harder C.B."/>
            <person name="Miyauchi S."/>
            <person name="Viragh M."/>
            <person name="Kuo A."/>
            <person name="Thoen E."/>
            <person name="Andreopoulos B."/>
            <person name="Lu D."/>
            <person name="Skrede I."/>
            <person name="Drula E."/>
            <person name="Henrissat B."/>
            <person name="Morin E."/>
            <person name="Kohler A."/>
            <person name="Barry K."/>
            <person name="LaButti K."/>
            <person name="Morin E."/>
            <person name="Salamov A."/>
            <person name="Lipzen A."/>
            <person name="Mereny Z."/>
            <person name="Hegedus B."/>
            <person name="Baldrian P."/>
            <person name="Stursova M."/>
            <person name="Weitz H."/>
            <person name="Taylor A."/>
            <person name="Grigoriev I.V."/>
            <person name="Nagy L.G."/>
            <person name="Martin F."/>
            <person name="Kauserud H."/>
        </authorList>
    </citation>
    <scope>NUCLEOTIDE SEQUENCE</scope>
    <source>
        <strain evidence="2">CBHHK067</strain>
    </source>
</reference>
<proteinExistence type="predicted"/>
<evidence type="ECO:0000256" key="1">
    <source>
        <dbReference type="SAM" id="MobiDB-lite"/>
    </source>
</evidence>
<organism evidence="2 3">
    <name type="scientific">Mycena rosella</name>
    <name type="common">Pink bonnet</name>
    <name type="synonym">Agaricus rosellus</name>
    <dbReference type="NCBI Taxonomy" id="1033263"/>
    <lineage>
        <taxon>Eukaryota</taxon>
        <taxon>Fungi</taxon>
        <taxon>Dikarya</taxon>
        <taxon>Basidiomycota</taxon>
        <taxon>Agaricomycotina</taxon>
        <taxon>Agaricomycetes</taxon>
        <taxon>Agaricomycetidae</taxon>
        <taxon>Agaricales</taxon>
        <taxon>Marasmiineae</taxon>
        <taxon>Mycenaceae</taxon>
        <taxon>Mycena</taxon>
    </lineage>
</organism>
<keyword evidence="3" id="KW-1185">Reference proteome</keyword>
<dbReference type="AlphaFoldDB" id="A0AAD7CYZ1"/>
<feature type="non-terminal residue" evidence="2">
    <location>
        <position position="92"/>
    </location>
</feature>
<feature type="region of interest" description="Disordered" evidence="1">
    <location>
        <begin position="23"/>
        <end position="43"/>
    </location>
</feature>
<dbReference type="Proteomes" id="UP001221757">
    <property type="component" value="Unassembled WGS sequence"/>
</dbReference>
<feature type="non-terminal residue" evidence="2">
    <location>
        <position position="1"/>
    </location>
</feature>
<evidence type="ECO:0000313" key="3">
    <source>
        <dbReference type="Proteomes" id="UP001221757"/>
    </source>
</evidence>
<dbReference type="EMBL" id="JARKIE010000178">
    <property type="protein sequence ID" value="KAJ7670970.1"/>
    <property type="molecule type" value="Genomic_DNA"/>
</dbReference>
<protein>
    <submittedName>
        <fullName evidence="2">Uncharacterized protein</fullName>
    </submittedName>
</protein>
<name>A0AAD7CYZ1_MYCRO</name>